<keyword evidence="2" id="KW-0732">Signal</keyword>
<comment type="caution">
    <text evidence="3">The sequence shown here is derived from an EMBL/GenBank/DDBJ whole genome shotgun (WGS) entry which is preliminary data.</text>
</comment>
<evidence type="ECO:0000256" key="1">
    <source>
        <dbReference type="SAM" id="MobiDB-lite"/>
    </source>
</evidence>
<feature type="signal peptide" evidence="2">
    <location>
        <begin position="1"/>
        <end position="18"/>
    </location>
</feature>
<sequence>MARAAGAALAVVISLAVAGCGGEGDGGEKKTDLDAPKGSAAPRSAGTPAGAPEPRPSTTIGELKGPDGIVVTLHSAVRDKGGFLTVDGTVTNRGGKPFTSLTWRSKETELKSQSSVSGASLIDQAGKKRYLVLRDTDGECLCTTGLVNIRPNESRALFAQFPAPPDEVKDVDFQLPTMPSVRIKISG</sequence>
<dbReference type="AlphaFoldDB" id="A0A918WNZ2"/>
<proteinExistence type="predicted"/>
<evidence type="ECO:0000313" key="4">
    <source>
        <dbReference type="Proteomes" id="UP000646244"/>
    </source>
</evidence>
<accession>A0A918WNZ2</accession>
<evidence type="ECO:0008006" key="5">
    <source>
        <dbReference type="Google" id="ProtNLM"/>
    </source>
</evidence>
<dbReference type="EMBL" id="BMVB01000022">
    <property type="protein sequence ID" value="GHC66874.1"/>
    <property type="molecule type" value="Genomic_DNA"/>
</dbReference>
<organism evidence="3 4">
    <name type="scientific">Streptomyces cinnamoneus</name>
    <name type="common">Streptoverticillium cinnamoneum</name>
    <dbReference type="NCBI Taxonomy" id="53446"/>
    <lineage>
        <taxon>Bacteria</taxon>
        <taxon>Bacillati</taxon>
        <taxon>Actinomycetota</taxon>
        <taxon>Actinomycetes</taxon>
        <taxon>Kitasatosporales</taxon>
        <taxon>Streptomycetaceae</taxon>
        <taxon>Streptomyces</taxon>
        <taxon>Streptomyces cinnamoneus group</taxon>
    </lineage>
</organism>
<dbReference type="Proteomes" id="UP000646244">
    <property type="component" value="Unassembled WGS sequence"/>
</dbReference>
<name>A0A918WNZ2_STRCJ</name>
<protein>
    <recommendedName>
        <fullName evidence="5">Secreted protein</fullName>
    </recommendedName>
</protein>
<evidence type="ECO:0000256" key="2">
    <source>
        <dbReference type="SAM" id="SignalP"/>
    </source>
</evidence>
<feature type="region of interest" description="Disordered" evidence="1">
    <location>
        <begin position="21"/>
        <end position="65"/>
    </location>
</feature>
<feature type="compositionally biased region" description="Basic and acidic residues" evidence="1">
    <location>
        <begin position="26"/>
        <end position="35"/>
    </location>
</feature>
<reference evidence="3" key="2">
    <citation type="submission" date="2020-09" db="EMBL/GenBank/DDBJ databases">
        <authorList>
            <person name="Sun Q."/>
            <person name="Ohkuma M."/>
        </authorList>
    </citation>
    <scope>NUCLEOTIDE SEQUENCE</scope>
    <source>
        <strain evidence="3">JCM 4633</strain>
    </source>
</reference>
<evidence type="ECO:0000313" key="3">
    <source>
        <dbReference type="EMBL" id="GHC66874.1"/>
    </source>
</evidence>
<reference evidence="3" key="1">
    <citation type="journal article" date="2014" name="Int. J. Syst. Evol. Microbiol.">
        <title>Complete genome sequence of Corynebacterium casei LMG S-19264T (=DSM 44701T), isolated from a smear-ripened cheese.</title>
        <authorList>
            <consortium name="US DOE Joint Genome Institute (JGI-PGF)"/>
            <person name="Walter F."/>
            <person name="Albersmeier A."/>
            <person name="Kalinowski J."/>
            <person name="Ruckert C."/>
        </authorList>
    </citation>
    <scope>NUCLEOTIDE SEQUENCE</scope>
    <source>
        <strain evidence="3">JCM 4633</strain>
    </source>
</reference>
<gene>
    <name evidence="3" type="ORF">GCM10010507_50920</name>
</gene>
<dbReference type="PROSITE" id="PS51257">
    <property type="entry name" value="PROKAR_LIPOPROTEIN"/>
    <property type="match status" value="1"/>
</dbReference>
<feature type="chain" id="PRO_5039380782" description="Secreted protein" evidence="2">
    <location>
        <begin position="19"/>
        <end position="187"/>
    </location>
</feature>